<dbReference type="Gene3D" id="1.20.120.1900">
    <property type="entry name" value="Gamma-tubulin complex, C-terminal domain"/>
    <property type="match status" value="1"/>
</dbReference>
<dbReference type="Proteomes" id="UP000813444">
    <property type="component" value="Unassembled WGS sequence"/>
</dbReference>
<evidence type="ECO:0000256" key="3">
    <source>
        <dbReference type="ARBA" id="ARBA00022490"/>
    </source>
</evidence>
<dbReference type="GO" id="GO:0043015">
    <property type="term" value="F:gamma-tubulin binding"/>
    <property type="evidence" value="ECO:0007669"/>
    <property type="project" value="InterPro"/>
</dbReference>
<dbReference type="InterPro" id="IPR007259">
    <property type="entry name" value="GCP"/>
</dbReference>
<evidence type="ECO:0000256" key="6">
    <source>
        <dbReference type="RuleBase" id="RU363050"/>
    </source>
</evidence>
<organism evidence="10 11">
    <name type="scientific">Stachybotrys elegans</name>
    <dbReference type="NCBI Taxonomy" id="80388"/>
    <lineage>
        <taxon>Eukaryota</taxon>
        <taxon>Fungi</taxon>
        <taxon>Dikarya</taxon>
        <taxon>Ascomycota</taxon>
        <taxon>Pezizomycotina</taxon>
        <taxon>Sordariomycetes</taxon>
        <taxon>Hypocreomycetidae</taxon>
        <taxon>Hypocreales</taxon>
        <taxon>Stachybotryaceae</taxon>
        <taxon>Stachybotrys</taxon>
    </lineage>
</organism>
<dbReference type="AlphaFoldDB" id="A0A8K0WTU7"/>
<dbReference type="InterPro" id="IPR042241">
    <property type="entry name" value="GCP_C_sf"/>
</dbReference>
<dbReference type="Pfam" id="PF04130">
    <property type="entry name" value="GCP_C_terminal"/>
    <property type="match status" value="1"/>
</dbReference>
<evidence type="ECO:0000313" key="11">
    <source>
        <dbReference type="Proteomes" id="UP000813444"/>
    </source>
</evidence>
<sequence>MLHEILLSLSGHPSPLLLRADGDERAHHAAGITPPERQLIASAAHLSDLHIKLIADTAQIAAQHPSVICRAVATGIRSVHLSAFQRKVLEVEESILKDDPDLVGAYNIVPLTALMAEFKGWTRRMEWLWELVRFMSQEKCQGSQLMNRLREDLLSGYPDIAETAMALVTIAETAWLKQVSAWVLYGRLPNVGRDFFVRKAEEDSDEDYICIPELLPSFVAPSTASSMLFIGKSLNHKQVRVILQSGLRGFSHVSEKLKQLANLQLPLDSVNFSRAITDIRLSLAEDTLQKILPLSRVVSILQLLRDFFLVGRGEFAMALTQEADEKIRNRWRRAENLAYEHQDSLKNVAVKDGEVAAVLARTWAVLASMQGQHAEEDEQLELARDILRLHLVKPTSAPPMVVSSRLDRNALNILAASPFRDLLFSAPASLTIQLPTPLDMVLSTSDLQLYSCINAYLLAMRRAHLRLTDLWKITSLRRHHPAVGGADEQAVLLRQRWSARSLSMRSTWTTASAAIFLLGETEAYLQTEVVAGLWEGFHSWLTGQQPHDAHPGVSLARASRPEPGMVANEEEGHEDEDEDLWLSGDASANHGAADASDGNPKPQPPHDPQSLSTAHTLYLGTLIHRLLLTQPSFTNPLYALLVHIDHLVTHVHRLHSIFTSIDLEMDAGVVDAFVDLEREEREVKAMLRVVEGKVKRGIEEVVEALRVLESDMTFMAECEGEDVQRDGVETVGYTPARVGGVNRLLMKLDFGTWFGPGNEWSR</sequence>
<dbReference type="GO" id="GO:0031122">
    <property type="term" value="P:cytoplasmic microtubule organization"/>
    <property type="evidence" value="ECO:0007669"/>
    <property type="project" value="TreeGrafter"/>
</dbReference>
<protein>
    <recommendedName>
        <fullName evidence="6">Spindle pole body component</fullName>
    </recommendedName>
</protein>
<dbReference type="GO" id="GO:0005874">
    <property type="term" value="C:microtubule"/>
    <property type="evidence" value="ECO:0007669"/>
    <property type="project" value="UniProtKB-KW"/>
</dbReference>
<name>A0A8K0WTU7_9HYPO</name>
<feature type="domain" description="Gamma tubulin complex component C-terminal" evidence="8">
    <location>
        <begin position="301"/>
        <end position="754"/>
    </location>
</feature>
<evidence type="ECO:0000256" key="1">
    <source>
        <dbReference type="ARBA" id="ARBA00004267"/>
    </source>
</evidence>
<dbReference type="PANTHER" id="PTHR19302">
    <property type="entry name" value="GAMMA TUBULIN COMPLEX PROTEIN"/>
    <property type="match status" value="1"/>
</dbReference>
<keyword evidence="4 6" id="KW-0493">Microtubule</keyword>
<feature type="domain" description="Gamma tubulin complex component protein N-terminal" evidence="9">
    <location>
        <begin position="2"/>
        <end position="236"/>
    </location>
</feature>
<evidence type="ECO:0000256" key="4">
    <source>
        <dbReference type="ARBA" id="ARBA00022701"/>
    </source>
</evidence>
<dbReference type="Pfam" id="PF17681">
    <property type="entry name" value="GCP_N_terminal"/>
    <property type="match status" value="1"/>
</dbReference>
<dbReference type="GO" id="GO:0051011">
    <property type="term" value="F:microtubule minus-end binding"/>
    <property type="evidence" value="ECO:0007669"/>
    <property type="project" value="TreeGrafter"/>
</dbReference>
<evidence type="ECO:0000256" key="2">
    <source>
        <dbReference type="ARBA" id="ARBA00010337"/>
    </source>
</evidence>
<proteinExistence type="inferred from homology"/>
<reference evidence="10" key="1">
    <citation type="journal article" date="2021" name="Nat. Commun.">
        <title>Genetic determinants of endophytism in the Arabidopsis root mycobiome.</title>
        <authorList>
            <person name="Mesny F."/>
            <person name="Miyauchi S."/>
            <person name="Thiergart T."/>
            <person name="Pickel B."/>
            <person name="Atanasova L."/>
            <person name="Karlsson M."/>
            <person name="Huettel B."/>
            <person name="Barry K.W."/>
            <person name="Haridas S."/>
            <person name="Chen C."/>
            <person name="Bauer D."/>
            <person name="Andreopoulos W."/>
            <person name="Pangilinan J."/>
            <person name="LaButti K."/>
            <person name="Riley R."/>
            <person name="Lipzen A."/>
            <person name="Clum A."/>
            <person name="Drula E."/>
            <person name="Henrissat B."/>
            <person name="Kohler A."/>
            <person name="Grigoriev I.V."/>
            <person name="Martin F.M."/>
            <person name="Hacquard S."/>
        </authorList>
    </citation>
    <scope>NUCLEOTIDE SEQUENCE</scope>
    <source>
        <strain evidence="10">MPI-CAGE-CH-0235</strain>
    </source>
</reference>
<comment type="similarity">
    <text evidence="2 6">Belongs to the TUBGCP family.</text>
</comment>
<keyword evidence="5 6" id="KW-0206">Cytoskeleton</keyword>
<dbReference type="InterPro" id="IPR040457">
    <property type="entry name" value="GCP_C"/>
</dbReference>
<dbReference type="EMBL" id="JAGPNK010000003">
    <property type="protein sequence ID" value="KAH7324616.1"/>
    <property type="molecule type" value="Genomic_DNA"/>
</dbReference>
<evidence type="ECO:0000256" key="7">
    <source>
        <dbReference type="SAM" id="MobiDB-lite"/>
    </source>
</evidence>
<dbReference type="GO" id="GO:0051321">
    <property type="term" value="P:meiotic cell cycle"/>
    <property type="evidence" value="ECO:0007669"/>
    <property type="project" value="TreeGrafter"/>
</dbReference>
<accession>A0A8K0WTU7</accession>
<dbReference type="GO" id="GO:0051225">
    <property type="term" value="P:spindle assembly"/>
    <property type="evidence" value="ECO:0007669"/>
    <property type="project" value="TreeGrafter"/>
</dbReference>
<gene>
    <name evidence="10" type="ORF">B0I35DRAFT_348930</name>
</gene>
<dbReference type="GO" id="GO:0044732">
    <property type="term" value="C:mitotic spindle pole body"/>
    <property type="evidence" value="ECO:0007669"/>
    <property type="project" value="TreeGrafter"/>
</dbReference>
<evidence type="ECO:0000259" key="8">
    <source>
        <dbReference type="Pfam" id="PF04130"/>
    </source>
</evidence>
<dbReference type="PANTHER" id="PTHR19302:SF27">
    <property type="entry name" value="GAMMA-TUBULIN COMPLEX COMPONENT 4"/>
    <property type="match status" value="1"/>
</dbReference>
<dbReference type="InterPro" id="IPR041470">
    <property type="entry name" value="GCP_N"/>
</dbReference>
<dbReference type="GO" id="GO:0000278">
    <property type="term" value="P:mitotic cell cycle"/>
    <property type="evidence" value="ECO:0007669"/>
    <property type="project" value="TreeGrafter"/>
</dbReference>
<dbReference type="GO" id="GO:0000922">
    <property type="term" value="C:spindle pole"/>
    <property type="evidence" value="ECO:0007669"/>
    <property type="project" value="InterPro"/>
</dbReference>
<keyword evidence="11" id="KW-1185">Reference proteome</keyword>
<dbReference type="GO" id="GO:0000930">
    <property type="term" value="C:gamma-tubulin complex"/>
    <property type="evidence" value="ECO:0007669"/>
    <property type="project" value="TreeGrafter"/>
</dbReference>
<dbReference type="GO" id="GO:0007020">
    <property type="term" value="P:microtubule nucleation"/>
    <property type="evidence" value="ECO:0007669"/>
    <property type="project" value="InterPro"/>
</dbReference>
<comment type="caution">
    <text evidence="10">The sequence shown here is derived from an EMBL/GenBank/DDBJ whole genome shotgun (WGS) entry which is preliminary data.</text>
</comment>
<keyword evidence="3 6" id="KW-0963">Cytoplasm</keyword>
<evidence type="ECO:0000313" key="10">
    <source>
        <dbReference type="EMBL" id="KAH7324616.1"/>
    </source>
</evidence>
<comment type="subcellular location">
    <subcellularLocation>
        <location evidence="1 6">Cytoplasm</location>
        <location evidence="1 6">Cytoskeleton</location>
        <location evidence="1 6">Microtubule organizing center</location>
    </subcellularLocation>
</comment>
<evidence type="ECO:0000259" key="9">
    <source>
        <dbReference type="Pfam" id="PF17681"/>
    </source>
</evidence>
<feature type="region of interest" description="Disordered" evidence="7">
    <location>
        <begin position="584"/>
        <end position="612"/>
    </location>
</feature>
<dbReference type="OrthoDB" id="78652at2759"/>
<evidence type="ECO:0000256" key="5">
    <source>
        <dbReference type="ARBA" id="ARBA00023212"/>
    </source>
</evidence>